<gene>
    <name evidence="2" type="ORF">EYF80_048420</name>
</gene>
<evidence type="ECO:0000313" key="3">
    <source>
        <dbReference type="Proteomes" id="UP000314294"/>
    </source>
</evidence>
<feature type="compositionally biased region" description="Basic residues" evidence="1">
    <location>
        <begin position="1"/>
        <end position="18"/>
    </location>
</feature>
<dbReference type="Proteomes" id="UP000314294">
    <property type="component" value="Unassembled WGS sequence"/>
</dbReference>
<dbReference type="AlphaFoldDB" id="A0A4Z2FJV1"/>
<name>A0A4Z2FJV1_9TELE</name>
<sequence>MAQRKRRRRRRRGKKLSVKQRAMRDDAAPQTGGQEPPFLLHNPATDGCHLFGCISGTTLVQSSWSAGMRTFNILRNGPLV</sequence>
<feature type="region of interest" description="Disordered" evidence="1">
    <location>
        <begin position="1"/>
        <end position="40"/>
    </location>
</feature>
<organism evidence="2 3">
    <name type="scientific">Liparis tanakae</name>
    <name type="common">Tanaka's snailfish</name>
    <dbReference type="NCBI Taxonomy" id="230148"/>
    <lineage>
        <taxon>Eukaryota</taxon>
        <taxon>Metazoa</taxon>
        <taxon>Chordata</taxon>
        <taxon>Craniata</taxon>
        <taxon>Vertebrata</taxon>
        <taxon>Euteleostomi</taxon>
        <taxon>Actinopterygii</taxon>
        <taxon>Neopterygii</taxon>
        <taxon>Teleostei</taxon>
        <taxon>Neoteleostei</taxon>
        <taxon>Acanthomorphata</taxon>
        <taxon>Eupercaria</taxon>
        <taxon>Perciformes</taxon>
        <taxon>Cottioidei</taxon>
        <taxon>Cottales</taxon>
        <taxon>Liparidae</taxon>
        <taxon>Liparis</taxon>
    </lineage>
</organism>
<comment type="caution">
    <text evidence="2">The sequence shown here is derived from an EMBL/GenBank/DDBJ whole genome shotgun (WGS) entry which is preliminary data.</text>
</comment>
<reference evidence="2 3" key="1">
    <citation type="submission" date="2019-03" db="EMBL/GenBank/DDBJ databases">
        <title>First draft genome of Liparis tanakae, snailfish: a comprehensive survey of snailfish specific genes.</title>
        <authorList>
            <person name="Kim W."/>
            <person name="Song I."/>
            <person name="Jeong J.-H."/>
            <person name="Kim D."/>
            <person name="Kim S."/>
            <person name="Ryu S."/>
            <person name="Song J.Y."/>
            <person name="Lee S.K."/>
        </authorList>
    </citation>
    <scope>NUCLEOTIDE SEQUENCE [LARGE SCALE GENOMIC DNA]</scope>
    <source>
        <tissue evidence="2">Muscle</tissue>
    </source>
</reference>
<evidence type="ECO:0000256" key="1">
    <source>
        <dbReference type="SAM" id="MobiDB-lite"/>
    </source>
</evidence>
<proteinExistence type="predicted"/>
<dbReference type="EMBL" id="SRLO01001110">
    <property type="protein sequence ID" value="TNN41418.1"/>
    <property type="molecule type" value="Genomic_DNA"/>
</dbReference>
<protein>
    <submittedName>
        <fullName evidence="2">Uncharacterized protein</fullName>
    </submittedName>
</protein>
<keyword evidence="3" id="KW-1185">Reference proteome</keyword>
<evidence type="ECO:0000313" key="2">
    <source>
        <dbReference type="EMBL" id="TNN41418.1"/>
    </source>
</evidence>
<accession>A0A4Z2FJV1</accession>